<name>A0A191ZE23_9GAMM</name>
<gene>
    <name evidence="7" type="ORF">A9404_00835</name>
</gene>
<dbReference type="InterPro" id="IPR001851">
    <property type="entry name" value="ABC_transp_permease"/>
</dbReference>
<dbReference type="EMBL" id="CP016027">
    <property type="protein sequence ID" value="ANJ66115.1"/>
    <property type="molecule type" value="Genomic_DNA"/>
</dbReference>
<sequence length="308" mass="32472">MDMTLIENVLAAAVVAGTPLLLVALGELICERSGVLNLGQEGMMLMGAVAGFIVAYVSGHLWLGVLAGMATGVVMSMLFALLAVTLAANQYAVGLALTIFGTGLSAFVGAGYVGQTLDGFGKLRIPLLSDLPIIGPALFHQDALVYLSLLLFAGVYGFLRHTRGGVVLRAVGESPESANANGLPVMLVRYLAVGFGGAMTGLAGSYLSLAYTPMWSEGMTAGRGWIALALVVFATWRPERVLLGAYLFGTASILHLVLQGMGWNSPTELLAMLPYVATIVMLVLLSRNPMRTRMHTPLSLGQPYRPSR</sequence>
<dbReference type="RefSeq" id="WP_066097792.1">
    <property type="nucleotide sequence ID" value="NZ_CP016027.1"/>
</dbReference>
<dbReference type="Proteomes" id="UP000078596">
    <property type="component" value="Chromosome"/>
</dbReference>
<keyword evidence="8" id="KW-1185">Reference proteome</keyword>
<feature type="transmembrane region" description="Helical" evidence="6">
    <location>
        <begin position="6"/>
        <end position="30"/>
    </location>
</feature>
<keyword evidence="4 6" id="KW-1133">Transmembrane helix</keyword>
<reference evidence="7 8" key="1">
    <citation type="submission" date="2016-06" db="EMBL/GenBank/DDBJ databases">
        <title>Insight into the functional genes involving in sulfur oxidation in Pearl River water.</title>
        <authorList>
            <person name="Luo J."/>
            <person name="Tan X."/>
            <person name="Lin W."/>
        </authorList>
    </citation>
    <scope>NUCLEOTIDE SEQUENCE [LARGE SCALE GENOMIC DNA]</scope>
    <source>
        <strain evidence="7 8">LS2</strain>
    </source>
</reference>
<evidence type="ECO:0000313" key="8">
    <source>
        <dbReference type="Proteomes" id="UP000078596"/>
    </source>
</evidence>
<feature type="transmembrane region" description="Helical" evidence="6">
    <location>
        <begin position="91"/>
        <end position="113"/>
    </location>
</feature>
<evidence type="ECO:0000313" key="7">
    <source>
        <dbReference type="EMBL" id="ANJ66115.1"/>
    </source>
</evidence>
<evidence type="ECO:0000256" key="5">
    <source>
        <dbReference type="ARBA" id="ARBA00023136"/>
    </source>
</evidence>
<feature type="transmembrane region" description="Helical" evidence="6">
    <location>
        <begin position="187"/>
        <end position="207"/>
    </location>
</feature>
<dbReference type="GO" id="GO:0005886">
    <property type="term" value="C:plasma membrane"/>
    <property type="evidence" value="ECO:0007669"/>
    <property type="project" value="UniProtKB-SubCell"/>
</dbReference>
<dbReference type="OrthoDB" id="9792579at2"/>
<evidence type="ECO:0000256" key="3">
    <source>
        <dbReference type="ARBA" id="ARBA00022692"/>
    </source>
</evidence>
<organism evidence="7 8">
    <name type="scientific">Halothiobacillus diazotrophicus</name>
    <dbReference type="NCBI Taxonomy" id="1860122"/>
    <lineage>
        <taxon>Bacteria</taxon>
        <taxon>Pseudomonadati</taxon>
        <taxon>Pseudomonadota</taxon>
        <taxon>Gammaproteobacteria</taxon>
        <taxon>Chromatiales</taxon>
        <taxon>Halothiobacillaceae</taxon>
        <taxon>Halothiobacillus</taxon>
    </lineage>
</organism>
<feature type="transmembrane region" description="Helical" evidence="6">
    <location>
        <begin position="42"/>
        <end position="59"/>
    </location>
</feature>
<dbReference type="Pfam" id="PF02653">
    <property type="entry name" value="BPD_transp_2"/>
    <property type="match status" value="1"/>
</dbReference>
<evidence type="ECO:0000256" key="6">
    <source>
        <dbReference type="SAM" id="Phobius"/>
    </source>
</evidence>
<dbReference type="STRING" id="1860122.A9404_00835"/>
<dbReference type="GO" id="GO:0022857">
    <property type="term" value="F:transmembrane transporter activity"/>
    <property type="evidence" value="ECO:0007669"/>
    <property type="project" value="InterPro"/>
</dbReference>
<feature type="transmembrane region" description="Helical" evidence="6">
    <location>
        <begin position="65"/>
        <end position="84"/>
    </location>
</feature>
<accession>A0A191ZE23</accession>
<dbReference type="AlphaFoldDB" id="A0A191ZE23"/>
<keyword evidence="5 6" id="KW-0472">Membrane</keyword>
<feature type="transmembrane region" description="Helical" evidence="6">
    <location>
        <begin position="269"/>
        <end position="285"/>
    </location>
</feature>
<proteinExistence type="predicted"/>
<feature type="transmembrane region" description="Helical" evidence="6">
    <location>
        <begin position="219"/>
        <end position="236"/>
    </location>
</feature>
<comment type="subcellular location">
    <subcellularLocation>
        <location evidence="1">Cell inner membrane</location>
        <topology evidence="1">Multi-pass membrane protein</topology>
    </subcellularLocation>
</comment>
<evidence type="ECO:0000256" key="2">
    <source>
        <dbReference type="ARBA" id="ARBA00022475"/>
    </source>
</evidence>
<evidence type="ECO:0000256" key="1">
    <source>
        <dbReference type="ARBA" id="ARBA00004429"/>
    </source>
</evidence>
<feature type="transmembrane region" description="Helical" evidence="6">
    <location>
        <begin position="133"/>
        <end position="159"/>
    </location>
</feature>
<dbReference type="CDD" id="cd06580">
    <property type="entry name" value="TM_PBP1_transp_TpRbsC_like"/>
    <property type="match status" value="1"/>
</dbReference>
<dbReference type="PANTHER" id="PTHR43370">
    <property type="entry name" value="SUGAR ABC TRANSPORTER INTEGRAL MEMBRANE PROTEIN-RELATED"/>
    <property type="match status" value="1"/>
</dbReference>
<feature type="transmembrane region" description="Helical" evidence="6">
    <location>
        <begin position="243"/>
        <end position="263"/>
    </location>
</feature>
<protein>
    <submittedName>
        <fullName evidence="7">ABC transporter permease</fullName>
    </submittedName>
</protein>
<keyword evidence="2" id="KW-1003">Cell membrane</keyword>
<dbReference type="PANTHER" id="PTHR43370:SF2">
    <property type="entry name" value="ABC TRANSPORTER PERMEASE PROTEIN"/>
    <property type="match status" value="1"/>
</dbReference>
<evidence type="ECO:0000256" key="4">
    <source>
        <dbReference type="ARBA" id="ARBA00022989"/>
    </source>
</evidence>
<keyword evidence="3 6" id="KW-0812">Transmembrane</keyword>
<dbReference type="KEGG" id="haz:A9404_00835"/>